<gene>
    <name evidence="1" type="ORF">DM484_12800</name>
</gene>
<organism evidence="1 2">
    <name type="scientific">Candidatus Methylumidiphilus alinenensis</name>
    <dbReference type="NCBI Taxonomy" id="2202197"/>
    <lineage>
        <taxon>Bacteria</taxon>
        <taxon>Pseudomonadati</taxon>
        <taxon>Pseudomonadota</taxon>
        <taxon>Gammaproteobacteria</taxon>
        <taxon>Methylococcales</taxon>
        <taxon>Candidatus Methylumidiphilus</taxon>
    </lineage>
</organism>
<evidence type="ECO:0000313" key="1">
    <source>
        <dbReference type="EMBL" id="PZN78553.1"/>
    </source>
</evidence>
<dbReference type="Proteomes" id="UP000249396">
    <property type="component" value="Unassembled WGS sequence"/>
</dbReference>
<proteinExistence type="predicted"/>
<name>A0A2W4R4Y8_9GAMM</name>
<sequence>MFVIKKSQFDVFASERVKAFSRKLRQFLADQFPEHVRRMGGESLDSFISLVLERAKLYGFSTERELQIFAVYMILLGVFFDDDPQYPWAKDRLSRPGLSPRQRIDLFRSRAESAVVELTRENGSSVQRLFDQFLKLDPPRIVLAASSGSYPSLIAWHTVLFPEKAAWMRMCDKEALAGRAQSLAAMAGLAGVGERLIVVAMGMLGAGFADDPQFPALGKALRANLPADEKTLEFAKAGHTLAIDWAARLEGNA</sequence>
<dbReference type="AlphaFoldDB" id="A0A2W4R4Y8"/>
<comment type="caution">
    <text evidence="1">The sequence shown here is derived from an EMBL/GenBank/DDBJ whole genome shotgun (WGS) entry which is preliminary data.</text>
</comment>
<reference evidence="1 2" key="1">
    <citation type="journal article" date="2018" name="Aquat. Microb. Ecol.">
        <title>Gammaproteobacterial methanotrophs dominate.</title>
        <authorList>
            <person name="Rissanen A.J."/>
            <person name="Saarenheimo J."/>
            <person name="Tiirola M."/>
            <person name="Peura S."/>
            <person name="Aalto S.L."/>
            <person name="Karvinen A."/>
            <person name="Nykanen H."/>
        </authorList>
    </citation>
    <scope>NUCLEOTIDE SEQUENCE [LARGE SCALE GENOMIC DNA]</scope>
    <source>
        <strain evidence="1">AMbin10</strain>
    </source>
</reference>
<accession>A0A2W4R4Y8</accession>
<evidence type="ECO:0000313" key="2">
    <source>
        <dbReference type="Proteomes" id="UP000249396"/>
    </source>
</evidence>
<dbReference type="EMBL" id="QJPH01000315">
    <property type="protein sequence ID" value="PZN78553.1"/>
    <property type="molecule type" value="Genomic_DNA"/>
</dbReference>
<protein>
    <submittedName>
        <fullName evidence="1">Uncharacterized protein</fullName>
    </submittedName>
</protein>